<comment type="caution">
    <text evidence="2">The sequence shown here is derived from an EMBL/GenBank/DDBJ whole genome shotgun (WGS) entry which is preliminary data.</text>
</comment>
<evidence type="ECO:0000259" key="1">
    <source>
        <dbReference type="Pfam" id="PF20026"/>
    </source>
</evidence>
<dbReference type="Proteomes" id="UP000711614">
    <property type="component" value="Unassembled WGS sequence"/>
</dbReference>
<evidence type="ECO:0000313" key="3">
    <source>
        <dbReference type="Proteomes" id="UP000711614"/>
    </source>
</evidence>
<name>A0ABS4YXX8_9MICC</name>
<dbReference type="EMBL" id="JAGIOI010000001">
    <property type="protein sequence ID" value="MBP2413665.1"/>
    <property type="molecule type" value="Genomic_DNA"/>
</dbReference>
<proteinExistence type="predicted"/>
<feature type="domain" description="DUF6434" evidence="1">
    <location>
        <begin position="77"/>
        <end position="134"/>
    </location>
</feature>
<protein>
    <recommendedName>
        <fullName evidence="1">DUF6434 domain-containing protein</fullName>
    </recommendedName>
</protein>
<dbReference type="Pfam" id="PF18953">
    <property type="entry name" value="SAP_new25"/>
    <property type="match status" value="1"/>
</dbReference>
<dbReference type="Pfam" id="PF20026">
    <property type="entry name" value="DUF6434"/>
    <property type="match status" value="1"/>
</dbReference>
<organism evidence="2 3">
    <name type="scientific">Arthrobacter stackebrandtii</name>
    <dbReference type="NCBI Taxonomy" id="272161"/>
    <lineage>
        <taxon>Bacteria</taxon>
        <taxon>Bacillati</taxon>
        <taxon>Actinomycetota</taxon>
        <taxon>Actinomycetes</taxon>
        <taxon>Micrococcales</taxon>
        <taxon>Micrococcaceae</taxon>
        <taxon>Arthrobacter</taxon>
    </lineage>
</organism>
<keyword evidence="3" id="KW-1185">Reference proteome</keyword>
<sequence>MTGTEPPPRPRLEASMDADEFSRWYWLKTELADFARANGLSATGGKEHLAGRIMALLDGRPQPAAPPAKRASRQLANPLSADTLIPAGQRCSQILRAWFEGQLGSGFHFDAHMRDFIASADGTSTLADALAHWSSTRNAPAPEVGAQFELNRFTRDWFAANADGTREDMIAAWKRHRSLPKDLRP</sequence>
<reference evidence="2 3" key="1">
    <citation type="submission" date="2021-03" db="EMBL/GenBank/DDBJ databases">
        <title>Sequencing the genomes of 1000 actinobacteria strains.</title>
        <authorList>
            <person name="Klenk H.-P."/>
        </authorList>
    </citation>
    <scope>NUCLEOTIDE SEQUENCE [LARGE SCALE GENOMIC DNA]</scope>
    <source>
        <strain evidence="2 3">DSM 16005</strain>
    </source>
</reference>
<accession>A0ABS4YXX8</accession>
<gene>
    <name evidence="2" type="ORF">JOF48_002464</name>
</gene>
<evidence type="ECO:0000313" key="2">
    <source>
        <dbReference type="EMBL" id="MBP2413665.1"/>
    </source>
</evidence>
<dbReference type="RefSeq" id="WP_209681123.1">
    <property type="nucleotide sequence ID" value="NZ_JAGIOI010000001.1"/>
</dbReference>
<dbReference type="InterPro" id="IPR045492">
    <property type="entry name" value="DUF6434"/>
</dbReference>